<dbReference type="PANTHER" id="PTHR13504">
    <property type="entry name" value="FIDO DOMAIN-CONTAINING PROTEIN DDB_G0283145"/>
    <property type="match status" value="1"/>
</dbReference>
<dbReference type="SUPFAM" id="SSF140931">
    <property type="entry name" value="Fic-like"/>
    <property type="match status" value="1"/>
</dbReference>
<proteinExistence type="predicted"/>
<reference evidence="5 6" key="1">
    <citation type="submission" date="2020-08" db="EMBL/GenBank/DDBJ databases">
        <title>Genomic Encyclopedia of Type Strains, Phase IV (KMG-IV): sequencing the most valuable type-strain genomes for metagenomic binning, comparative biology and taxonomic classification.</title>
        <authorList>
            <person name="Goeker M."/>
        </authorList>
    </citation>
    <scope>NUCLEOTIDE SEQUENCE [LARGE SCALE GENOMIC DNA]</scope>
    <source>
        <strain evidence="5 6">DSM 17498</strain>
    </source>
</reference>
<protein>
    <submittedName>
        <fullName evidence="5">Fido (Protein-threonine AMPylation protein)</fullName>
    </submittedName>
</protein>
<keyword evidence="2" id="KW-0547">Nucleotide-binding</keyword>
<sequence length="310" mass="34379">MTSNVSDGDRHSEAGEPVLIHDPAELALAEARNALRQFDVGMEILDQWLAAEKYKLKISNLLILNRVVLEGINRYAGTFRSTPIKISGSKHEPPDPTQVPIFIEDFCEYINENSQKSAVHLAAYALWRLNWIHPFADGNGRTARIVSYMLLCARLGYRVPGTTTIPEQIAANKQPYYAALEAADRAFEKGEINVSEMESLLKEKLATQLLEVHSAATSISNDNGREKPRSLPVPRQRQSVLEADVEYIRADGAYRPVYVITLPRNELTAQGSNQSNSDKTWIERNAALVTAVATVLSAIIAASVALLIRR</sequence>
<dbReference type="Proteomes" id="UP000521227">
    <property type="component" value="Unassembled WGS sequence"/>
</dbReference>
<dbReference type="AlphaFoldDB" id="A0A840N3J7"/>
<feature type="active site" evidence="1">
    <location>
        <position position="133"/>
    </location>
</feature>
<dbReference type="Pfam" id="PF02661">
    <property type="entry name" value="Fic"/>
    <property type="match status" value="1"/>
</dbReference>
<organism evidence="5 6">
    <name type="scientific">Afipia massiliensis</name>
    <dbReference type="NCBI Taxonomy" id="211460"/>
    <lineage>
        <taxon>Bacteria</taxon>
        <taxon>Pseudomonadati</taxon>
        <taxon>Pseudomonadota</taxon>
        <taxon>Alphaproteobacteria</taxon>
        <taxon>Hyphomicrobiales</taxon>
        <taxon>Nitrobacteraceae</taxon>
        <taxon>Afipia</taxon>
    </lineage>
</organism>
<dbReference type="RefSeq" id="WP_210311943.1">
    <property type="nucleotide sequence ID" value="NZ_JACHIJ010000002.1"/>
</dbReference>
<gene>
    <name evidence="5" type="ORF">HNQ36_001270</name>
</gene>
<dbReference type="GO" id="GO:0005524">
    <property type="term" value="F:ATP binding"/>
    <property type="evidence" value="ECO:0007669"/>
    <property type="project" value="UniProtKB-KW"/>
</dbReference>
<evidence type="ECO:0000256" key="3">
    <source>
        <dbReference type="SAM" id="Phobius"/>
    </source>
</evidence>
<dbReference type="InterPro" id="IPR040198">
    <property type="entry name" value="Fido_containing"/>
</dbReference>
<evidence type="ECO:0000259" key="4">
    <source>
        <dbReference type="PROSITE" id="PS51459"/>
    </source>
</evidence>
<dbReference type="Gene3D" id="1.10.3290.10">
    <property type="entry name" value="Fido-like domain"/>
    <property type="match status" value="1"/>
</dbReference>
<dbReference type="InterPro" id="IPR003812">
    <property type="entry name" value="Fido"/>
</dbReference>
<keyword evidence="3" id="KW-1133">Transmembrane helix</keyword>
<keyword evidence="3" id="KW-0812">Transmembrane</keyword>
<evidence type="ECO:0000256" key="1">
    <source>
        <dbReference type="PIRSR" id="PIRSR640198-1"/>
    </source>
</evidence>
<dbReference type="PANTHER" id="PTHR13504:SF38">
    <property type="entry name" value="FIDO DOMAIN-CONTAINING PROTEIN"/>
    <property type="match status" value="1"/>
</dbReference>
<feature type="domain" description="Fido" evidence="4">
    <location>
        <begin position="56"/>
        <end position="203"/>
    </location>
</feature>
<comment type="caution">
    <text evidence="5">The sequence shown here is derived from an EMBL/GenBank/DDBJ whole genome shotgun (WGS) entry which is preliminary data.</text>
</comment>
<feature type="binding site" evidence="2">
    <location>
        <begin position="176"/>
        <end position="177"/>
    </location>
    <ligand>
        <name>ATP</name>
        <dbReference type="ChEBI" id="CHEBI:30616"/>
    </ligand>
</feature>
<evidence type="ECO:0000313" key="6">
    <source>
        <dbReference type="Proteomes" id="UP000521227"/>
    </source>
</evidence>
<keyword evidence="3" id="KW-0472">Membrane</keyword>
<keyword evidence="2" id="KW-0067">ATP-binding</keyword>
<evidence type="ECO:0000313" key="5">
    <source>
        <dbReference type="EMBL" id="MBB5051316.1"/>
    </source>
</evidence>
<dbReference type="EMBL" id="JACHIJ010000002">
    <property type="protein sequence ID" value="MBB5051316.1"/>
    <property type="molecule type" value="Genomic_DNA"/>
</dbReference>
<feature type="transmembrane region" description="Helical" evidence="3">
    <location>
        <begin position="286"/>
        <end position="308"/>
    </location>
</feature>
<dbReference type="InterPro" id="IPR036597">
    <property type="entry name" value="Fido-like_dom_sf"/>
</dbReference>
<accession>A0A840N3J7</accession>
<name>A0A840N3J7_9BRAD</name>
<evidence type="ECO:0000256" key="2">
    <source>
        <dbReference type="PIRSR" id="PIRSR640198-2"/>
    </source>
</evidence>
<feature type="binding site" evidence="2">
    <location>
        <begin position="137"/>
        <end position="144"/>
    </location>
    <ligand>
        <name>ATP</name>
        <dbReference type="ChEBI" id="CHEBI:30616"/>
    </ligand>
</feature>
<dbReference type="PROSITE" id="PS51459">
    <property type="entry name" value="FIDO"/>
    <property type="match status" value="1"/>
</dbReference>